<dbReference type="Proteomes" id="UP000243015">
    <property type="component" value="Unassembled WGS sequence"/>
</dbReference>
<dbReference type="InterPro" id="IPR015797">
    <property type="entry name" value="NUDIX_hydrolase-like_dom_sf"/>
</dbReference>
<dbReference type="GO" id="GO:0044715">
    <property type="term" value="F:8-oxo-dGDP phosphatase activity"/>
    <property type="evidence" value="ECO:0007669"/>
    <property type="project" value="TreeGrafter"/>
</dbReference>
<organism evidence="3 4">
    <name type="scientific">Trichophyton rubrum</name>
    <name type="common">Athlete's foot fungus</name>
    <name type="synonym">Epidermophyton rubrum</name>
    <dbReference type="NCBI Taxonomy" id="5551"/>
    <lineage>
        <taxon>Eukaryota</taxon>
        <taxon>Fungi</taxon>
        <taxon>Dikarya</taxon>
        <taxon>Ascomycota</taxon>
        <taxon>Pezizomycotina</taxon>
        <taxon>Eurotiomycetes</taxon>
        <taxon>Eurotiomycetidae</taxon>
        <taxon>Onygenales</taxon>
        <taxon>Arthrodermataceae</taxon>
        <taxon>Trichophyton</taxon>
    </lineage>
</organism>
<dbReference type="Pfam" id="PF15916">
    <property type="entry name" value="DUF4743"/>
    <property type="match status" value="1"/>
</dbReference>
<dbReference type="SUPFAM" id="SSF55811">
    <property type="entry name" value="Nudix"/>
    <property type="match status" value="1"/>
</dbReference>
<dbReference type="Gene3D" id="3.90.79.10">
    <property type="entry name" value="Nucleoside Triphosphate Pyrophosphohydrolase"/>
    <property type="match status" value="1"/>
</dbReference>
<sequence length="351" mass="39958">MRSPVTWEGEVDAERDGKETAGHRHPEVESAGRMGKSILDLINECDVFPYYQDDPAVYKRYREKYHEFKIAGYEQTFGLVLNSIVDKFPWPKESWKLDSETKSITLLAPEDATEQQRSALLAQTLEIGAKSGKIDVLKGWRNELYPIYGPKKELVASVERAGSSLFGILSYGVHMTVYTKDEKKGIMIWVPRRARTKQTYPGMLDNTVGGGIATGEPPFESLVREAMEEASLPEDIVRRDAKSCGCITYTYVRDERAGGETGLLQPECEYVYDLRLDPSVIPKPCDSEVEDFRLWSVDEVKEAMSNGEFKPNCALVLIDFFIRHGFLTPENEKDYLEILARIHRRHEFPTV</sequence>
<dbReference type="FunFam" id="3.90.79.10:FF:000019">
    <property type="entry name" value="Thiamin pyrophosphokinase, putative"/>
    <property type="match status" value="1"/>
</dbReference>
<evidence type="ECO:0000313" key="3">
    <source>
        <dbReference type="EMBL" id="OAL64657.1"/>
    </source>
</evidence>
<gene>
    <name evidence="3" type="ORF">A7C99_4091</name>
</gene>
<dbReference type="Pfam" id="PF00293">
    <property type="entry name" value="NUDIX"/>
    <property type="match status" value="1"/>
</dbReference>
<dbReference type="PANTHER" id="PTHR13622">
    <property type="entry name" value="THIAMIN PYROPHOSPHOKINASE"/>
    <property type="match status" value="1"/>
</dbReference>
<dbReference type="VEuPathDB" id="FungiDB:TERG_05058"/>
<accession>A0A178EZM1</accession>
<keyword evidence="3" id="KW-0808">Transferase</keyword>
<comment type="caution">
    <text evidence="3">The sequence shown here is derived from an EMBL/GenBank/DDBJ whole genome shotgun (WGS) entry which is preliminary data.</text>
</comment>
<name>A0A178EZM1_TRIRU</name>
<dbReference type="GO" id="GO:0016301">
    <property type="term" value="F:kinase activity"/>
    <property type="evidence" value="ECO:0007669"/>
    <property type="project" value="UniProtKB-KW"/>
</dbReference>
<reference evidence="3 4" key="1">
    <citation type="submission" date="2016-05" db="EMBL/GenBank/DDBJ databases">
        <title>Genome sequencing of Trichophyton rubrum CMCC(F)T1i isolated from hair.</title>
        <authorList>
            <person name="Zhan P."/>
            <person name="Tao Y."/>
            <person name="Liu W."/>
        </authorList>
    </citation>
    <scope>NUCLEOTIDE SEQUENCE [LARGE SCALE GENOMIC DNA]</scope>
    <source>
        <strain evidence="4">CMCC(F)T1i</strain>
    </source>
</reference>
<evidence type="ECO:0000256" key="1">
    <source>
        <dbReference type="SAM" id="MobiDB-lite"/>
    </source>
</evidence>
<proteinExistence type="predicted"/>
<dbReference type="CDD" id="cd03676">
    <property type="entry name" value="NUDIX_Tnr3_like"/>
    <property type="match status" value="1"/>
</dbReference>
<feature type="compositionally biased region" description="Basic and acidic residues" evidence="1">
    <location>
        <begin position="12"/>
        <end position="29"/>
    </location>
</feature>
<keyword evidence="3" id="KW-0418">Kinase</keyword>
<dbReference type="InterPro" id="IPR031804">
    <property type="entry name" value="DUF4743"/>
</dbReference>
<protein>
    <submittedName>
        <fullName evidence="3">Thiamine pyrophosphokinase</fullName>
    </submittedName>
</protein>
<feature type="domain" description="Nudix hydrolase" evidence="2">
    <location>
        <begin position="170"/>
        <end position="317"/>
    </location>
</feature>
<dbReference type="InterPro" id="IPR000086">
    <property type="entry name" value="NUDIX_hydrolase_dom"/>
</dbReference>
<evidence type="ECO:0000313" key="4">
    <source>
        <dbReference type="Proteomes" id="UP000243015"/>
    </source>
</evidence>
<dbReference type="PANTHER" id="PTHR13622:SF8">
    <property type="entry name" value="THIAMIN PYROPHOSPHOKINASE 1"/>
    <property type="match status" value="1"/>
</dbReference>
<feature type="region of interest" description="Disordered" evidence="1">
    <location>
        <begin position="1"/>
        <end position="29"/>
    </location>
</feature>
<evidence type="ECO:0000259" key="2">
    <source>
        <dbReference type="PROSITE" id="PS51462"/>
    </source>
</evidence>
<dbReference type="PROSITE" id="PS51462">
    <property type="entry name" value="NUDIX"/>
    <property type="match status" value="1"/>
</dbReference>
<dbReference type="AlphaFoldDB" id="A0A178EZM1"/>
<dbReference type="EMBL" id="LHPM01000015">
    <property type="protein sequence ID" value="OAL64657.1"/>
    <property type="molecule type" value="Genomic_DNA"/>
</dbReference>